<evidence type="ECO:0000256" key="3">
    <source>
        <dbReference type="ARBA" id="ARBA00023242"/>
    </source>
</evidence>
<dbReference type="PANTHER" id="PTHR47424">
    <property type="entry name" value="REGULATORY PROTEIN GAL4"/>
    <property type="match status" value="1"/>
</dbReference>
<keyword evidence="1" id="KW-0805">Transcription regulation</keyword>
<reference evidence="6 7" key="1">
    <citation type="submission" date="2020-01" db="EMBL/GenBank/DDBJ databases">
        <authorList>
            <person name="Gupta K D."/>
        </authorList>
    </citation>
    <scope>NUCLEOTIDE SEQUENCE [LARGE SCALE GENOMIC DNA]</scope>
</reference>
<dbReference type="GO" id="GO:0000435">
    <property type="term" value="P:positive regulation of transcription from RNA polymerase II promoter by galactose"/>
    <property type="evidence" value="ECO:0007669"/>
    <property type="project" value="TreeGrafter"/>
</dbReference>
<dbReference type="PROSITE" id="PS50048">
    <property type="entry name" value="ZN2_CY6_FUNGAL_2"/>
    <property type="match status" value="1"/>
</dbReference>
<dbReference type="Pfam" id="PF00172">
    <property type="entry name" value="Zn_clus"/>
    <property type="match status" value="1"/>
</dbReference>
<dbReference type="PROSITE" id="PS00463">
    <property type="entry name" value="ZN2_CY6_FUNGAL_1"/>
    <property type="match status" value="1"/>
</dbReference>
<keyword evidence="3" id="KW-0539">Nucleus</keyword>
<evidence type="ECO:0000313" key="7">
    <source>
        <dbReference type="Proteomes" id="UP000467700"/>
    </source>
</evidence>
<dbReference type="GO" id="GO:0000981">
    <property type="term" value="F:DNA-binding transcription factor activity, RNA polymerase II-specific"/>
    <property type="evidence" value="ECO:0007669"/>
    <property type="project" value="InterPro"/>
</dbReference>
<feature type="compositionally biased region" description="Polar residues" evidence="4">
    <location>
        <begin position="485"/>
        <end position="504"/>
    </location>
</feature>
<dbReference type="PANTHER" id="PTHR47424:SF9">
    <property type="entry name" value="TAH-2"/>
    <property type="match status" value="1"/>
</dbReference>
<evidence type="ECO:0000256" key="1">
    <source>
        <dbReference type="ARBA" id="ARBA00023015"/>
    </source>
</evidence>
<sequence>MSYNHPHIFRQDDLEFPPPVQYQCFPDYASPPDRYADSAAGETRPALYPSSSSQIHPHPLFTRQHNTTADDPTSQNHPLDPHVLASHHQLYQSSSPFTNIQPHQQPQRPHESPQSWPPYEPPQIHQPFPQSNLPLSYAPYHNPPPFPNRLSPPPPSNQPFQFKGSNHSNAGTSAVHRMSLAGSLDPATGIFYRTPEHPRLRTAQACEKCRTRKAKCSGEHPACKRCLARGLVCEYAKEGRVRGPNKPKAKMPPGGTGGSGSDGRSTPKGATGSGGGARGTSRNRTSSANSSAGSSDHPDLPPAVRAALQRAEQDSSPSRRNGKRNLGASRRNSLSLGEHRSNRPRPPDLHLDSPSSLYRISTGEGPRSASAVGGGMPDPGFMSFHHHAQGKGEFVQDDMGQQFHRNVMASSSGSSLKRIHRGMHDDQTTPLALPPTHNLVPVGMHVNIGSNDHQMGEELVYPPPEYYHHHPRPSHDESGHALPGSFSNQNVGASSPQTSTVSAETTSTLGSPLTPSSASTPSLLPPGMLPHHPQHQGGGMQAGLDFELDPQLAPHSVPASQQVTPDGKQHHHSAGDSPLAMHKQYHSAMDLHMC</sequence>
<dbReference type="GO" id="GO:0005634">
    <property type="term" value="C:nucleus"/>
    <property type="evidence" value="ECO:0007669"/>
    <property type="project" value="TreeGrafter"/>
</dbReference>
<dbReference type="InterPro" id="IPR036864">
    <property type="entry name" value="Zn2-C6_fun-type_DNA-bd_sf"/>
</dbReference>
<evidence type="ECO:0000256" key="4">
    <source>
        <dbReference type="SAM" id="MobiDB-lite"/>
    </source>
</evidence>
<feature type="compositionally biased region" description="Low complexity" evidence="4">
    <location>
        <begin position="505"/>
        <end position="522"/>
    </location>
</feature>
<feature type="compositionally biased region" description="Low complexity" evidence="4">
    <location>
        <begin position="279"/>
        <end position="295"/>
    </location>
</feature>
<feature type="compositionally biased region" description="Polar residues" evidence="4">
    <location>
        <begin position="95"/>
        <end position="107"/>
    </location>
</feature>
<dbReference type="InterPro" id="IPR001138">
    <property type="entry name" value="Zn2Cys6_DnaBD"/>
</dbReference>
<feature type="compositionally biased region" description="Basic and acidic residues" evidence="4">
    <location>
        <begin position="337"/>
        <end position="351"/>
    </location>
</feature>
<keyword evidence="2" id="KW-0804">Transcription</keyword>
<evidence type="ECO:0000256" key="2">
    <source>
        <dbReference type="ARBA" id="ARBA00023163"/>
    </source>
</evidence>
<proteinExistence type="predicted"/>
<dbReference type="SMART" id="SM00066">
    <property type="entry name" value="GAL4"/>
    <property type="match status" value="1"/>
</dbReference>
<keyword evidence="7" id="KW-1185">Reference proteome</keyword>
<evidence type="ECO:0000259" key="5">
    <source>
        <dbReference type="PROSITE" id="PS50048"/>
    </source>
</evidence>
<dbReference type="PRINTS" id="PR00755">
    <property type="entry name" value="AFLATOXINBRP"/>
</dbReference>
<name>A0A8S0XIJ4_CYCAE</name>
<protein>
    <recommendedName>
        <fullName evidence="5">Zn(2)-C6 fungal-type domain-containing protein</fullName>
    </recommendedName>
</protein>
<gene>
    <name evidence="6" type="ORF">AAE3_LOCUS5733</name>
</gene>
<evidence type="ECO:0000313" key="6">
    <source>
        <dbReference type="EMBL" id="CAA7263639.1"/>
    </source>
</evidence>
<feature type="region of interest" description="Disordered" evidence="4">
    <location>
        <begin position="465"/>
        <end position="577"/>
    </location>
</feature>
<dbReference type="Proteomes" id="UP000467700">
    <property type="component" value="Unassembled WGS sequence"/>
</dbReference>
<feature type="compositionally biased region" description="Polar residues" evidence="4">
    <location>
        <begin position="63"/>
        <end position="77"/>
    </location>
</feature>
<dbReference type="AlphaFoldDB" id="A0A8S0XIJ4"/>
<dbReference type="GO" id="GO:0008270">
    <property type="term" value="F:zinc ion binding"/>
    <property type="evidence" value="ECO:0007669"/>
    <property type="project" value="InterPro"/>
</dbReference>
<accession>A0A8S0XIJ4</accession>
<feature type="region of interest" description="Disordered" evidence="4">
    <location>
        <begin position="26"/>
        <end position="81"/>
    </location>
</feature>
<feature type="region of interest" description="Disordered" evidence="4">
    <location>
        <begin position="95"/>
        <end position="171"/>
    </location>
</feature>
<organism evidence="6 7">
    <name type="scientific">Cyclocybe aegerita</name>
    <name type="common">Black poplar mushroom</name>
    <name type="synonym">Agrocybe aegerita</name>
    <dbReference type="NCBI Taxonomy" id="1973307"/>
    <lineage>
        <taxon>Eukaryota</taxon>
        <taxon>Fungi</taxon>
        <taxon>Dikarya</taxon>
        <taxon>Basidiomycota</taxon>
        <taxon>Agaricomycotina</taxon>
        <taxon>Agaricomycetes</taxon>
        <taxon>Agaricomycetidae</taxon>
        <taxon>Agaricales</taxon>
        <taxon>Agaricineae</taxon>
        <taxon>Bolbitiaceae</taxon>
        <taxon>Cyclocybe</taxon>
    </lineage>
</organism>
<feature type="region of interest" description="Disordered" evidence="4">
    <location>
        <begin position="241"/>
        <end position="386"/>
    </location>
</feature>
<dbReference type="GO" id="GO:0000978">
    <property type="term" value="F:RNA polymerase II cis-regulatory region sequence-specific DNA binding"/>
    <property type="evidence" value="ECO:0007669"/>
    <property type="project" value="TreeGrafter"/>
</dbReference>
<dbReference type="CDD" id="cd00067">
    <property type="entry name" value="GAL4"/>
    <property type="match status" value="1"/>
</dbReference>
<dbReference type="OrthoDB" id="2399539at2759"/>
<dbReference type="Gene3D" id="4.10.240.10">
    <property type="entry name" value="Zn(2)-C6 fungal-type DNA-binding domain"/>
    <property type="match status" value="1"/>
</dbReference>
<dbReference type="InterPro" id="IPR051127">
    <property type="entry name" value="Fungal_SecMet_Regulators"/>
</dbReference>
<dbReference type="EMBL" id="CACVBS010000040">
    <property type="protein sequence ID" value="CAA7263639.1"/>
    <property type="molecule type" value="Genomic_DNA"/>
</dbReference>
<dbReference type="SUPFAM" id="SSF57701">
    <property type="entry name" value="Zn2/Cys6 DNA-binding domain"/>
    <property type="match status" value="1"/>
</dbReference>
<comment type="caution">
    <text evidence="6">The sequence shown here is derived from an EMBL/GenBank/DDBJ whole genome shotgun (WGS) entry which is preliminary data.</text>
</comment>
<feature type="domain" description="Zn(2)-C6 fungal-type" evidence="5">
    <location>
        <begin position="205"/>
        <end position="235"/>
    </location>
</feature>
<feature type="compositionally biased region" description="Pro residues" evidence="4">
    <location>
        <begin position="141"/>
        <end position="157"/>
    </location>
</feature>